<evidence type="ECO:0000313" key="16">
    <source>
        <dbReference type="Proteomes" id="UP000696485"/>
    </source>
</evidence>
<evidence type="ECO:0000256" key="2">
    <source>
        <dbReference type="ARBA" id="ARBA00001947"/>
    </source>
</evidence>
<evidence type="ECO:0000256" key="5">
    <source>
        <dbReference type="ARBA" id="ARBA00020603"/>
    </source>
</evidence>
<proteinExistence type="inferred from homology"/>
<feature type="region of interest" description="Disordered" evidence="13">
    <location>
        <begin position="1"/>
        <end position="24"/>
    </location>
</feature>
<evidence type="ECO:0000256" key="9">
    <source>
        <dbReference type="ARBA" id="ARBA00022737"/>
    </source>
</evidence>
<evidence type="ECO:0000256" key="10">
    <source>
        <dbReference type="ARBA" id="ARBA00022833"/>
    </source>
</evidence>
<dbReference type="AlphaFoldDB" id="A0A9P5SSQ3"/>
<dbReference type="GO" id="GO:0004662">
    <property type="term" value="F:CAAX-protein geranylgeranyltransferase activity"/>
    <property type="evidence" value="ECO:0007669"/>
    <property type="project" value="UniProtKB-EC"/>
</dbReference>
<dbReference type="InterPro" id="IPR045089">
    <property type="entry name" value="PGGT1B-like"/>
</dbReference>
<organism evidence="15 16">
    <name type="scientific">Podila minutissima</name>
    <dbReference type="NCBI Taxonomy" id="64525"/>
    <lineage>
        <taxon>Eukaryota</taxon>
        <taxon>Fungi</taxon>
        <taxon>Fungi incertae sedis</taxon>
        <taxon>Mucoromycota</taxon>
        <taxon>Mortierellomycotina</taxon>
        <taxon>Mortierellomycetes</taxon>
        <taxon>Mortierellales</taxon>
        <taxon>Mortierellaceae</taxon>
        <taxon>Podila</taxon>
    </lineage>
</organism>
<dbReference type="CDD" id="cd02895">
    <property type="entry name" value="GGTase-I"/>
    <property type="match status" value="1"/>
</dbReference>
<keyword evidence="10" id="KW-0862">Zinc</keyword>
<evidence type="ECO:0000256" key="4">
    <source>
        <dbReference type="ARBA" id="ARBA00012700"/>
    </source>
</evidence>
<comment type="cofactor">
    <cofactor evidence="2">
        <name>Zn(2+)</name>
        <dbReference type="ChEBI" id="CHEBI:29105"/>
    </cofactor>
</comment>
<keyword evidence="11" id="KW-0460">Magnesium</keyword>
<evidence type="ECO:0000256" key="11">
    <source>
        <dbReference type="ARBA" id="ARBA00022842"/>
    </source>
</evidence>
<accession>A0A9P5SSQ3</accession>
<dbReference type="Proteomes" id="UP000696485">
    <property type="component" value="Unassembled WGS sequence"/>
</dbReference>
<evidence type="ECO:0000256" key="3">
    <source>
        <dbReference type="ARBA" id="ARBA00010497"/>
    </source>
</evidence>
<keyword evidence="6" id="KW-0637">Prenyltransferase</keyword>
<evidence type="ECO:0000259" key="14">
    <source>
        <dbReference type="Pfam" id="PF00432"/>
    </source>
</evidence>
<reference evidence="15" key="1">
    <citation type="journal article" date="2020" name="Fungal Divers.">
        <title>Resolving the Mortierellaceae phylogeny through synthesis of multi-gene phylogenetics and phylogenomics.</title>
        <authorList>
            <person name="Vandepol N."/>
            <person name="Liber J."/>
            <person name="Desiro A."/>
            <person name="Na H."/>
            <person name="Kennedy M."/>
            <person name="Barry K."/>
            <person name="Grigoriev I.V."/>
            <person name="Miller A.N."/>
            <person name="O'Donnell K."/>
            <person name="Stajich J.E."/>
            <person name="Bonito G."/>
        </authorList>
    </citation>
    <scope>NUCLEOTIDE SEQUENCE</scope>
    <source>
        <strain evidence="15">NVP1</strain>
    </source>
</reference>
<dbReference type="Pfam" id="PF00432">
    <property type="entry name" value="Prenyltrans"/>
    <property type="match status" value="1"/>
</dbReference>
<dbReference type="PANTHER" id="PTHR11774">
    <property type="entry name" value="GERANYLGERANYL TRANSFERASE TYPE BETA SUBUNIT"/>
    <property type="match status" value="1"/>
</dbReference>
<protein>
    <recommendedName>
        <fullName evidence="5">Geranylgeranyl transferase type-1 subunit beta</fullName>
        <ecNumber evidence="4">2.5.1.59</ecNumber>
    </recommendedName>
    <alternativeName>
        <fullName evidence="12">Geranylgeranyl transferase type I subunit beta</fullName>
    </alternativeName>
</protein>
<keyword evidence="7 15" id="KW-0808">Transferase</keyword>
<comment type="caution">
    <text evidence="15">The sequence shown here is derived from an EMBL/GenBank/DDBJ whole genome shotgun (WGS) entry which is preliminary data.</text>
</comment>
<sequence>MLNNDDTSTATTETTGGAPAPALTVEQKPFEREKHIQYFKRLLQMLPQQYSSHDTHRVIMGMYAIGGLELLGVLDETVSEANRKDWIEWIYAQQRIPSITGEDSDDHDALYGFAGPFSGLPFPENTGNQDKRGCECGLHSTVYDSGHITVTYAALMALVALGDDLSRVAKEPILRTLRRLQLPSGAFIPTTTDYQPDMRFVYCAAVISHILNDWSGMNRDTTLEFIRQCQSYDYGFGQNLHEESHGGSTYCAIASLGLMGGEALGDQRTMVRGENEDSAAFEKRKARAGFIDKEATRKWLIMRQTTGFQGRINKPTDTCYSFWVGGSLAILESIDLVNENCDRGYLMETQHKALGGFGKWANTFPDAMHSYMGLAGLSLIGEPGLRPMDPLLNTSKRVQERLYTQSVFWKTSA</sequence>
<evidence type="ECO:0000256" key="8">
    <source>
        <dbReference type="ARBA" id="ARBA00022723"/>
    </source>
</evidence>
<evidence type="ECO:0000313" key="15">
    <source>
        <dbReference type="EMBL" id="KAF9337705.1"/>
    </source>
</evidence>
<dbReference type="EC" id="2.5.1.59" evidence="4"/>
<evidence type="ECO:0000256" key="6">
    <source>
        <dbReference type="ARBA" id="ARBA00022602"/>
    </source>
</evidence>
<comment type="similarity">
    <text evidence="3">Belongs to the protein prenyltransferase subunit beta family.</text>
</comment>
<keyword evidence="16" id="KW-1185">Reference proteome</keyword>
<dbReference type="PANTHER" id="PTHR11774:SF4">
    <property type="entry name" value="GERANYLGERANYL TRANSFERASE TYPE-1 SUBUNIT BETA"/>
    <property type="match status" value="1"/>
</dbReference>
<gene>
    <name evidence="15" type="primary">PGGT1B</name>
    <name evidence="15" type="ORF">BG006_003341</name>
</gene>
<keyword evidence="8" id="KW-0479">Metal-binding</keyword>
<dbReference type="InterPro" id="IPR001330">
    <property type="entry name" value="Prenyltrans"/>
</dbReference>
<evidence type="ECO:0000256" key="13">
    <source>
        <dbReference type="SAM" id="MobiDB-lite"/>
    </source>
</evidence>
<dbReference type="GO" id="GO:0046872">
    <property type="term" value="F:metal ion binding"/>
    <property type="evidence" value="ECO:0007669"/>
    <property type="project" value="UniProtKB-KW"/>
</dbReference>
<feature type="compositionally biased region" description="Low complexity" evidence="13">
    <location>
        <begin position="7"/>
        <end position="24"/>
    </location>
</feature>
<keyword evidence="9" id="KW-0677">Repeat</keyword>
<dbReference type="InterPro" id="IPR008930">
    <property type="entry name" value="Terpenoid_cyclase/PrenylTrfase"/>
</dbReference>
<evidence type="ECO:0000256" key="12">
    <source>
        <dbReference type="ARBA" id="ARBA00031713"/>
    </source>
</evidence>
<dbReference type="GO" id="GO:0005953">
    <property type="term" value="C:CAAX-protein geranylgeranyltransferase complex"/>
    <property type="evidence" value="ECO:0007669"/>
    <property type="project" value="InterPro"/>
</dbReference>
<feature type="domain" description="Prenyltransferase alpha-alpha toroid" evidence="14">
    <location>
        <begin position="30"/>
        <end position="393"/>
    </location>
</feature>
<dbReference type="SUPFAM" id="SSF48239">
    <property type="entry name" value="Terpenoid cyclases/Protein prenyltransferases"/>
    <property type="match status" value="1"/>
</dbReference>
<dbReference type="Gene3D" id="1.50.10.20">
    <property type="match status" value="1"/>
</dbReference>
<evidence type="ECO:0000256" key="7">
    <source>
        <dbReference type="ARBA" id="ARBA00022679"/>
    </source>
</evidence>
<comment type="cofactor">
    <cofactor evidence="1">
        <name>Mg(2+)</name>
        <dbReference type="ChEBI" id="CHEBI:18420"/>
    </cofactor>
</comment>
<evidence type="ECO:0000256" key="1">
    <source>
        <dbReference type="ARBA" id="ARBA00001946"/>
    </source>
</evidence>
<dbReference type="EMBL" id="JAAAUY010000019">
    <property type="protein sequence ID" value="KAF9337705.1"/>
    <property type="molecule type" value="Genomic_DNA"/>
</dbReference>
<dbReference type="InterPro" id="IPR041960">
    <property type="entry name" value="GGTase_I_beta"/>
</dbReference>
<name>A0A9P5SSQ3_9FUNG</name>